<feature type="transmembrane region" description="Helical" evidence="1">
    <location>
        <begin position="12"/>
        <end position="31"/>
    </location>
</feature>
<accession>A0A3B0WX80</accession>
<evidence type="ECO:0000313" key="3">
    <source>
        <dbReference type="EMBL" id="VAW60121.1"/>
    </source>
</evidence>
<sequence length="72" mass="8143">MKKNIGRIDQILRTGISIGLIYISLIDKAFIRDDFSSYIIGALGIISLVIALIQYCPLYAFANINTRTYEKE</sequence>
<dbReference type="AlphaFoldDB" id="A0A3B0WX80"/>
<evidence type="ECO:0000259" key="2">
    <source>
        <dbReference type="Pfam" id="PF11127"/>
    </source>
</evidence>
<feature type="domain" description="Inner membrane protein YgaP-like transmembrane" evidence="2">
    <location>
        <begin position="1"/>
        <end position="67"/>
    </location>
</feature>
<keyword evidence="1" id="KW-0472">Membrane</keyword>
<dbReference type="InterPro" id="IPR021309">
    <property type="entry name" value="YgaP-like_TM"/>
</dbReference>
<keyword evidence="1" id="KW-0812">Transmembrane</keyword>
<keyword evidence="1" id="KW-1133">Transmembrane helix</keyword>
<feature type="transmembrane region" description="Helical" evidence="1">
    <location>
        <begin position="37"/>
        <end position="62"/>
    </location>
</feature>
<evidence type="ECO:0000256" key="1">
    <source>
        <dbReference type="SAM" id="Phobius"/>
    </source>
</evidence>
<protein>
    <recommendedName>
        <fullName evidence="2">Inner membrane protein YgaP-like transmembrane domain-containing protein</fullName>
    </recommendedName>
</protein>
<name>A0A3B0WX80_9ZZZZ</name>
<reference evidence="3" key="1">
    <citation type="submission" date="2018-06" db="EMBL/GenBank/DDBJ databases">
        <authorList>
            <person name="Zhirakovskaya E."/>
        </authorList>
    </citation>
    <scope>NUCLEOTIDE SEQUENCE</scope>
</reference>
<dbReference type="EMBL" id="UOFH01000124">
    <property type="protein sequence ID" value="VAW60121.1"/>
    <property type="molecule type" value="Genomic_DNA"/>
</dbReference>
<gene>
    <name evidence="3" type="ORF">MNBD_GAMMA08-1924</name>
</gene>
<proteinExistence type="predicted"/>
<dbReference type="Pfam" id="PF11127">
    <property type="entry name" value="YgaP-like_TM"/>
    <property type="match status" value="1"/>
</dbReference>
<organism evidence="3">
    <name type="scientific">hydrothermal vent metagenome</name>
    <dbReference type="NCBI Taxonomy" id="652676"/>
    <lineage>
        <taxon>unclassified sequences</taxon>
        <taxon>metagenomes</taxon>
        <taxon>ecological metagenomes</taxon>
    </lineage>
</organism>